<keyword evidence="2" id="KW-1185">Reference proteome</keyword>
<reference evidence="2" key="1">
    <citation type="journal article" date="2019" name="Int. J. Syst. Evol. Microbiol.">
        <title>The Global Catalogue of Microorganisms (GCM) 10K type strain sequencing project: providing services to taxonomists for standard genome sequencing and annotation.</title>
        <authorList>
            <consortium name="The Broad Institute Genomics Platform"/>
            <consortium name="The Broad Institute Genome Sequencing Center for Infectious Disease"/>
            <person name="Wu L."/>
            <person name="Ma J."/>
        </authorList>
    </citation>
    <scope>NUCLEOTIDE SEQUENCE [LARGE SCALE GENOMIC DNA]</scope>
    <source>
        <strain evidence="2">JCM 17589</strain>
    </source>
</reference>
<evidence type="ECO:0000313" key="2">
    <source>
        <dbReference type="Proteomes" id="UP001501845"/>
    </source>
</evidence>
<organism evidence="1 2">
    <name type="scientific">Streptomyces tunisiensis</name>
    <dbReference type="NCBI Taxonomy" id="948699"/>
    <lineage>
        <taxon>Bacteria</taxon>
        <taxon>Bacillati</taxon>
        <taxon>Actinomycetota</taxon>
        <taxon>Actinomycetes</taxon>
        <taxon>Kitasatosporales</taxon>
        <taxon>Streptomycetaceae</taxon>
        <taxon>Streptomyces</taxon>
    </lineage>
</organism>
<proteinExistence type="predicted"/>
<protein>
    <submittedName>
        <fullName evidence="1">Uncharacterized protein</fullName>
    </submittedName>
</protein>
<name>A0ABP7ZCE4_9ACTN</name>
<gene>
    <name evidence="1" type="ORF">GCM10022285_66660</name>
</gene>
<comment type="caution">
    <text evidence="1">The sequence shown here is derived from an EMBL/GenBank/DDBJ whole genome shotgun (WGS) entry which is preliminary data.</text>
</comment>
<accession>A0ABP7ZCE4</accession>
<dbReference type="EMBL" id="BAABBU010000038">
    <property type="protein sequence ID" value="GAA4153210.1"/>
    <property type="molecule type" value="Genomic_DNA"/>
</dbReference>
<evidence type="ECO:0000313" key="1">
    <source>
        <dbReference type="EMBL" id="GAA4153210.1"/>
    </source>
</evidence>
<sequence>MHVAPLVVVPQIPLGLVDVVLPQAYSCADIAWLQIAAGVLEAADLGQCTRRQAVDDRPCTVVRWLPGAPARICPGRLRGMDLSVRRHAAHGATVSHGVSNGFPRMGIRRT</sequence>
<dbReference type="Proteomes" id="UP001501845">
    <property type="component" value="Unassembled WGS sequence"/>
</dbReference>